<feature type="transmembrane region" description="Helical" evidence="1">
    <location>
        <begin position="170"/>
        <end position="188"/>
    </location>
</feature>
<feature type="transmembrane region" description="Helical" evidence="1">
    <location>
        <begin position="475"/>
        <end position="493"/>
    </location>
</feature>
<evidence type="ECO:0000313" key="2">
    <source>
        <dbReference type="EMBL" id="RZV38714.1"/>
    </source>
</evidence>
<keyword evidence="1" id="KW-1133">Transmembrane helix</keyword>
<feature type="transmembrane region" description="Helical" evidence="1">
    <location>
        <begin position="195"/>
        <end position="212"/>
    </location>
</feature>
<feature type="transmembrane region" description="Helical" evidence="1">
    <location>
        <begin position="435"/>
        <end position="455"/>
    </location>
</feature>
<feature type="transmembrane region" description="Helical" evidence="1">
    <location>
        <begin position="119"/>
        <end position="138"/>
    </location>
</feature>
<organism evidence="2 3">
    <name type="scientific">Candidatus Acidulodesulfobacterium acidiphilum</name>
    <dbReference type="NCBI Taxonomy" id="2597224"/>
    <lineage>
        <taxon>Bacteria</taxon>
        <taxon>Deltaproteobacteria</taxon>
        <taxon>Candidatus Acidulodesulfobacterales</taxon>
        <taxon>Candidatus Acidulodesulfobacterium</taxon>
    </lineage>
</organism>
<gene>
    <name evidence="2" type="ORF">EVJ48_06290</name>
</gene>
<sequence length="820" mass="93894">MYNLDMMKEYWFHDRYMGKVSFLKNLFVFIFYLLLSVLFFGYPVLSHISTYYIGGGVDPTQYIWSFEWVKYCLFHFKNPFYTNFMWAPHGFDLTGSTAVFGAAFLSLPLTILLGPVASYNIVMILLPALAAFSMFILLKHIVTTTRFFPAILGGYIFGFSSYMINQMSSHMHLVLVFIIPLMGYLFLLKIENRITNLKFISLFTVMLIFQFLFSLEIFATFTFFGFISLVIFHLIYNKIYYKKKPNNNNVNDIIINDIINNTNNANNANKSKDNYEDDDKNKDLKLRMAKTLKSTVLSYIIAGVVLSPYLYLFFIQGRFNVVHFAPADFSSNLLNFFIPSKYTMLGGKFFTFLSDKFDARDYVFDQDAYLGLPFIGILIFYFYKNRFKPFVKALMYSLLTIVVFSIGPTLHIYKYSIMPMPYKPFIVVPLIKHALPARFMLYAFFTLGIIVALFLNEQSKNSFKNKKLNAKLNAIKYASVLLGILFILPPLSFSGRYTNPNLPAFFVNNTSNNYKKFIKKGSNILIIPFGYNGLSLYYQAIDGMYYKTAGGYLGDTPSYFSKYAIVHTFYHAEPIPYSKMELAYFLYKHNVKDVILVPPVNKYYFRLFGKIKINKNLYKSGVYVYPVSLAAISKYKALNVKITKPILKAYYFSLLLKGAVKLVKENIQNLNIKNIKLSPEFLEKHGYIPNFFGVSKNINGSGFAKYYTAQDSWIGPFPLNGKYDKITDGIANLNSGLAAGGHIGSDVKSHIDANNGIGIGIGIGIGGSYKNLRLIFKKYAKYAKKIYFPYPSRYEGSKTGNGLLLMVFSIKNLESIAFKK</sequence>
<feature type="transmembrane region" description="Helical" evidence="1">
    <location>
        <begin position="147"/>
        <end position="164"/>
    </location>
</feature>
<protein>
    <recommendedName>
        <fullName evidence="4">YfhO family protein</fullName>
    </recommendedName>
</protein>
<evidence type="ECO:0000256" key="1">
    <source>
        <dbReference type="SAM" id="Phobius"/>
    </source>
</evidence>
<feature type="transmembrane region" description="Helical" evidence="1">
    <location>
        <begin position="21"/>
        <end position="42"/>
    </location>
</feature>
<evidence type="ECO:0008006" key="4">
    <source>
        <dbReference type="Google" id="ProtNLM"/>
    </source>
</evidence>
<dbReference type="EMBL" id="SHMQ01000015">
    <property type="protein sequence ID" value="RZV38714.1"/>
    <property type="molecule type" value="Genomic_DNA"/>
</dbReference>
<accession>A0A520XBX9</accession>
<reference evidence="2 3" key="1">
    <citation type="submission" date="2019-01" db="EMBL/GenBank/DDBJ databases">
        <title>Insights into ecological role of a new deltaproteobacterial order Candidatus Sinidesulfobacterales (Sva0485) by metagenomics and metatranscriptomics.</title>
        <authorList>
            <person name="Tan S."/>
            <person name="Liu J."/>
            <person name="Fang Y."/>
            <person name="Hedlund B."/>
            <person name="Lian Z.-H."/>
            <person name="Huang L.-Y."/>
            <person name="Li J.-T."/>
            <person name="Huang L.-N."/>
            <person name="Li W.-J."/>
            <person name="Jiang H.-C."/>
            <person name="Dong H.-L."/>
            <person name="Shu W.-S."/>
        </authorList>
    </citation>
    <scope>NUCLEOTIDE SEQUENCE [LARGE SCALE GENOMIC DNA]</scope>
    <source>
        <strain evidence="2">AP4</strain>
    </source>
</reference>
<evidence type="ECO:0000313" key="3">
    <source>
        <dbReference type="Proteomes" id="UP000322454"/>
    </source>
</evidence>
<keyword evidence="1" id="KW-0812">Transmembrane</keyword>
<feature type="transmembrane region" description="Helical" evidence="1">
    <location>
        <begin position="395"/>
        <end position="415"/>
    </location>
</feature>
<comment type="caution">
    <text evidence="2">The sequence shown here is derived from an EMBL/GenBank/DDBJ whole genome shotgun (WGS) entry which is preliminary data.</text>
</comment>
<feature type="transmembrane region" description="Helical" evidence="1">
    <location>
        <begin position="218"/>
        <end position="236"/>
    </location>
</feature>
<feature type="transmembrane region" description="Helical" evidence="1">
    <location>
        <begin position="368"/>
        <end position="383"/>
    </location>
</feature>
<proteinExistence type="predicted"/>
<keyword evidence="1" id="KW-0472">Membrane</keyword>
<feature type="transmembrane region" description="Helical" evidence="1">
    <location>
        <begin position="296"/>
        <end position="314"/>
    </location>
</feature>
<dbReference type="AlphaFoldDB" id="A0A520XBX9"/>
<dbReference type="Proteomes" id="UP000322454">
    <property type="component" value="Unassembled WGS sequence"/>
</dbReference>
<name>A0A520XBX9_9DELT</name>